<dbReference type="EMBL" id="FOIL01000009">
    <property type="protein sequence ID" value="SET24220.1"/>
    <property type="molecule type" value="Genomic_DNA"/>
</dbReference>
<dbReference type="PANTHER" id="PTHR43479:SF11">
    <property type="entry name" value="ACREF_ENVCD OPERON REPRESSOR-RELATED"/>
    <property type="match status" value="1"/>
</dbReference>
<gene>
    <name evidence="4" type="ORF">SAMN04487771_100913</name>
</gene>
<dbReference type="GO" id="GO:0003677">
    <property type="term" value="F:DNA binding"/>
    <property type="evidence" value="ECO:0007669"/>
    <property type="project" value="UniProtKB-UniRule"/>
</dbReference>
<accession>A0A1I0CX33</accession>
<dbReference type="InterPro" id="IPR050624">
    <property type="entry name" value="HTH-type_Tx_Regulator"/>
</dbReference>
<dbReference type="Proteomes" id="UP000199820">
    <property type="component" value="Unassembled WGS sequence"/>
</dbReference>
<name>A0A1I0CX33_9FIRM</name>
<proteinExistence type="predicted"/>
<dbReference type="AlphaFoldDB" id="A0A1I0CX33"/>
<protein>
    <submittedName>
        <fullName evidence="4">Transcriptional regulator, TetR family</fullName>
    </submittedName>
</protein>
<evidence type="ECO:0000256" key="1">
    <source>
        <dbReference type="ARBA" id="ARBA00023125"/>
    </source>
</evidence>
<dbReference type="STRING" id="1526.SAMN02910262_01436"/>
<evidence type="ECO:0000256" key="2">
    <source>
        <dbReference type="PROSITE-ProRule" id="PRU00335"/>
    </source>
</evidence>
<feature type="domain" description="HTH tetR-type" evidence="3">
    <location>
        <begin position="11"/>
        <end position="71"/>
    </location>
</feature>
<organism evidence="4 5">
    <name type="scientific">[Clostridium] aminophilum</name>
    <dbReference type="NCBI Taxonomy" id="1526"/>
    <lineage>
        <taxon>Bacteria</taxon>
        <taxon>Bacillati</taxon>
        <taxon>Bacillota</taxon>
        <taxon>Clostridia</taxon>
        <taxon>Lachnospirales</taxon>
        <taxon>Lachnospiraceae</taxon>
    </lineage>
</organism>
<dbReference type="Pfam" id="PF00440">
    <property type="entry name" value="TetR_N"/>
    <property type="match status" value="1"/>
</dbReference>
<dbReference type="PROSITE" id="PS50977">
    <property type="entry name" value="HTH_TETR_2"/>
    <property type="match status" value="1"/>
</dbReference>
<keyword evidence="5" id="KW-1185">Reference proteome</keyword>
<evidence type="ECO:0000259" key="3">
    <source>
        <dbReference type="PROSITE" id="PS50977"/>
    </source>
</evidence>
<dbReference type="InterPro" id="IPR009057">
    <property type="entry name" value="Homeodomain-like_sf"/>
</dbReference>
<keyword evidence="1 2" id="KW-0238">DNA-binding</keyword>
<feature type="DNA-binding region" description="H-T-H motif" evidence="2">
    <location>
        <begin position="34"/>
        <end position="53"/>
    </location>
</feature>
<evidence type="ECO:0000313" key="5">
    <source>
        <dbReference type="Proteomes" id="UP000199820"/>
    </source>
</evidence>
<dbReference type="RefSeq" id="WP_074648963.1">
    <property type="nucleotide sequence ID" value="NZ_FOIL01000009.1"/>
</dbReference>
<dbReference type="Pfam" id="PF17924">
    <property type="entry name" value="TetR_C_19"/>
    <property type="match status" value="1"/>
</dbReference>
<evidence type="ECO:0000313" key="4">
    <source>
        <dbReference type="EMBL" id="SET24220.1"/>
    </source>
</evidence>
<dbReference type="InterPro" id="IPR001647">
    <property type="entry name" value="HTH_TetR"/>
</dbReference>
<dbReference type="Gene3D" id="1.10.357.10">
    <property type="entry name" value="Tetracycline Repressor, domain 2"/>
    <property type="match status" value="1"/>
</dbReference>
<dbReference type="PANTHER" id="PTHR43479">
    <property type="entry name" value="ACREF/ENVCD OPERON REPRESSOR-RELATED"/>
    <property type="match status" value="1"/>
</dbReference>
<reference evidence="4 5" key="1">
    <citation type="submission" date="2016-10" db="EMBL/GenBank/DDBJ databases">
        <authorList>
            <person name="de Groot N.N."/>
        </authorList>
    </citation>
    <scope>NUCLEOTIDE SEQUENCE [LARGE SCALE GENOMIC DNA]</scope>
    <source>
        <strain evidence="4 5">KH1P1</strain>
    </source>
</reference>
<dbReference type="SUPFAM" id="SSF46689">
    <property type="entry name" value="Homeodomain-like"/>
    <property type="match status" value="1"/>
</dbReference>
<sequence length="214" mass="25283">MPTERFFRLPMEKQKAIRQAAFREFAAQTLDLVSINRIVKDADISRGSFYTYFEDKWDLLNYLLESYQRAIEREAQKSLKKTGGDVWEMFRDIFQMIIEHCQDTQVRDFIGHILVNENPESALKLFPCVEESEKNADMERKLRAFYEAYKEEKFRKMPFSRFQNFMQLAMLSVLYELSRYAGGAEEQCVIEEFREKMSILRSGVAVIGEVCPDD</sequence>